<dbReference type="Proteomes" id="UP001630127">
    <property type="component" value="Unassembled WGS sequence"/>
</dbReference>
<proteinExistence type="predicted"/>
<dbReference type="AlphaFoldDB" id="A0ABD2YHD9"/>
<evidence type="ECO:0000256" key="1">
    <source>
        <dbReference type="SAM" id="MobiDB-lite"/>
    </source>
</evidence>
<protein>
    <submittedName>
        <fullName evidence="2">Uncharacterized protein</fullName>
    </submittedName>
</protein>
<name>A0ABD2YHD9_9GENT</name>
<dbReference type="EMBL" id="JBJUIK010000013">
    <property type="protein sequence ID" value="KAL3506803.1"/>
    <property type="molecule type" value="Genomic_DNA"/>
</dbReference>
<sequence>MRAPTGHAPMPAGRANAQDEDELGLPAVPRASLWLIFDCYFALSSFKKLIHPTWTNGIVFEYIHVYSRMRRNCIKE</sequence>
<feature type="region of interest" description="Disordered" evidence="1">
    <location>
        <begin position="1"/>
        <end position="21"/>
    </location>
</feature>
<gene>
    <name evidence="2" type="ORF">ACH5RR_032185</name>
</gene>
<reference evidence="2 3" key="1">
    <citation type="submission" date="2024-11" db="EMBL/GenBank/DDBJ databases">
        <title>A near-complete genome assembly of Cinchona calisaya.</title>
        <authorList>
            <person name="Lian D.C."/>
            <person name="Zhao X.W."/>
            <person name="Wei L."/>
        </authorList>
    </citation>
    <scope>NUCLEOTIDE SEQUENCE [LARGE SCALE GENOMIC DNA]</scope>
    <source>
        <tissue evidence="2">Nenye</tissue>
    </source>
</reference>
<keyword evidence="3" id="KW-1185">Reference proteome</keyword>
<comment type="caution">
    <text evidence="2">The sequence shown here is derived from an EMBL/GenBank/DDBJ whole genome shotgun (WGS) entry which is preliminary data.</text>
</comment>
<organism evidence="2 3">
    <name type="scientific">Cinchona calisaya</name>
    <dbReference type="NCBI Taxonomy" id="153742"/>
    <lineage>
        <taxon>Eukaryota</taxon>
        <taxon>Viridiplantae</taxon>
        <taxon>Streptophyta</taxon>
        <taxon>Embryophyta</taxon>
        <taxon>Tracheophyta</taxon>
        <taxon>Spermatophyta</taxon>
        <taxon>Magnoliopsida</taxon>
        <taxon>eudicotyledons</taxon>
        <taxon>Gunneridae</taxon>
        <taxon>Pentapetalae</taxon>
        <taxon>asterids</taxon>
        <taxon>lamiids</taxon>
        <taxon>Gentianales</taxon>
        <taxon>Rubiaceae</taxon>
        <taxon>Cinchonoideae</taxon>
        <taxon>Cinchoneae</taxon>
        <taxon>Cinchona</taxon>
    </lineage>
</organism>
<evidence type="ECO:0000313" key="3">
    <source>
        <dbReference type="Proteomes" id="UP001630127"/>
    </source>
</evidence>
<accession>A0ABD2YHD9</accession>
<evidence type="ECO:0000313" key="2">
    <source>
        <dbReference type="EMBL" id="KAL3506803.1"/>
    </source>
</evidence>